<keyword evidence="3 6" id="KW-0812">Transmembrane</keyword>
<feature type="transmembrane region" description="Helical" evidence="6">
    <location>
        <begin position="193"/>
        <end position="209"/>
    </location>
</feature>
<protein>
    <recommendedName>
        <fullName evidence="9">MFS transporter</fullName>
    </recommendedName>
</protein>
<dbReference type="InParanoid" id="A0A0D2JWH0"/>
<keyword evidence="2" id="KW-0813">Transport</keyword>
<feature type="transmembrane region" description="Helical" evidence="6">
    <location>
        <begin position="261"/>
        <end position="280"/>
    </location>
</feature>
<dbReference type="SUPFAM" id="SSF103473">
    <property type="entry name" value="MFS general substrate transporter"/>
    <property type="match status" value="1"/>
</dbReference>
<keyword evidence="4 6" id="KW-1133">Transmembrane helix</keyword>
<evidence type="ECO:0000313" key="8">
    <source>
        <dbReference type="Proteomes" id="UP000032233"/>
    </source>
</evidence>
<accession>A0A0D2JWH0</accession>
<evidence type="ECO:0000313" key="7">
    <source>
        <dbReference type="EMBL" id="KIX13930.1"/>
    </source>
</evidence>
<evidence type="ECO:0008006" key="9">
    <source>
        <dbReference type="Google" id="ProtNLM"/>
    </source>
</evidence>
<feature type="transmembrane region" description="Helical" evidence="6">
    <location>
        <begin position="321"/>
        <end position="342"/>
    </location>
</feature>
<name>A0A0D2JWH0_9BACT</name>
<dbReference type="PANTHER" id="PTHR12778">
    <property type="entry name" value="SOLUTE CARRIER FAMILY 33 ACETYL-COA TRANSPORTER -RELATED"/>
    <property type="match status" value="1"/>
</dbReference>
<comment type="caution">
    <text evidence="7">The sequence shown here is derived from an EMBL/GenBank/DDBJ whole genome shotgun (WGS) entry which is preliminary data.</text>
</comment>
<dbReference type="EMBL" id="AZAC01000014">
    <property type="protein sequence ID" value="KIX13930.1"/>
    <property type="molecule type" value="Genomic_DNA"/>
</dbReference>
<feature type="transmembrane region" description="Helical" evidence="6">
    <location>
        <begin position="6"/>
        <end position="27"/>
    </location>
</feature>
<dbReference type="InterPro" id="IPR004752">
    <property type="entry name" value="AmpG_permease/AT-1"/>
</dbReference>
<keyword evidence="8" id="KW-1185">Reference proteome</keyword>
<evidence type="ECO:0000256" key="3">
    <source>
        <dbReference type="ARBA" id="ARBA00022692"/>
    </source>
</evidence>
<dbReference type="InterPro" id="IPR036259">
    <property type="entry name" value="MFS_trans_sf"/>
</dbReference>
<feature type="transmembrane region" description="Helical" evidence="6">
    <location>
        <begin position="115"/>
        <end position="134"/>
    </location>
</feature>
<dbReference type="InterPro" id="IPR011701">
    <property type="entry name" value="MFS"/>
</dbReference>
<sequence>MPVILRSHGFSLGAIGMMALLYSPWALKFLYSSILERFPLPIAGRRKGWIMITRVMALVTLFLLAGNSPEQGLVLPICLILAMNFFFAVSDLAVDGYATDILLPKERSWGACLQITGNFAGFMVGGGVFLILYHHLGWEITLWLMACFILLLTMPMAFHKELTRNYWQTKKADKDPSQKPHPLSFVARPQTKALFVLLVIAAIVFKSGYQVRLSLLADLGMNPGQIGSLTLWAGSPLSMVGTILTGVFLKRTAMNKLFQTACALAGLLGFLSWGVAGSIFSSKWVLAAMIGLEQILMGGIMAAIYTLILRASVGPQSGTDYGILCGVQHLTSFCAVIAAGYLSQALGYGPFYIFLALGSLVFIFPVKRLFLDSLRSLNQPDSEPGSVTKPFSS</sequence>
<proteinExistence type="predicted"/>
<reference evidence="7 8" key="1">
    <citation type="submission" date="2013-11" db="EMBL/GenBank/DDBJ databases">
        <title>Metagenomic analysis of a methanogenic consortium involved in long chain n-alkane degradation.</title>
        <authorList>
            <person name="Davidova I.A."/>
            <person name="Callaghan A.V."/>
            <person name="Wawrik B."/>
            <person name="Pruitt S."/>
            <person name="Marks C."/>
            <person name="Duncan K.E."/>
            <person name="Suflita J.M."/>
        </authorList>
    </citation>
    <scope>NUCLEOTIDE SEQUENCE [LARGE SCALE GENOMIC DNA]</scope>
    <source>
        <strain evidence="7 8">SPR</strain>
    </source>
</reference>
<dbReference type="Gene3D" id="1.20.1250.20">
    <property type="entry name" value="MFS general substrate transporter like domains"/>
    <property type="match status" value="1"/>
</dbReference>
<dbReference type="PANTHER" id="PTHR12778:SF10">
    <property type="entry name" value="MAJOR FACILITATOR SUPERFAMILY DOMAIN-CONTAINING PROTEIN 3"/>
    <property type="match status" value="1"/>
</dbReference>
<dbReference type="AlphaFoldDB" id="A0A0D2JWH0"/>
<keyword evidence="5 6" id="KW-0472">Membrane</keyword>
<feature type="transmembrane region" description="Helical" evidence="6">
    <location>
        <begin position="48"/>
        <end position="67"/>
    </location>
</feature>
<organism evidence="7 8">
    <name type="scientific">Dethiosulfatarculus sandiegensis</name>
    <dbReference type="NCBI Taxonomy" id="1429043"/>
    <lineage>
        <taxon>Bacteria</taxon>
        <taxon>Pseudomonadati</taxon>
        <taxon>Thermodesulfobacteriota</taxon>
        <taxon>Desulfarculia</taxon>
        <taxon>Desulfarculales</taxon>
        <taxon>Desulfarculaceae</taxon>
        <taxon>Dethiosulfatarculus</taxon>
    </lineage>
</organism>
<evidence type="ECO:0000256" key="2">
    <source>
        <dbReference type="ARBA" id="ARBA00022448"/>
    </source>
</evidence>
<dbReference type="Proteomes" id="UP000032233">
    <property type="component" value="Unassembled WGS sequence"/>
</dbReference>
<evidence type="ECO:0000256" key="4">
    <source>
        <dbReference type="ARBA" id="ARBA00022989"/>
    </source>
</evidence>
<feature type="transmembrane region" description="Helical" evidence="6">
    <location>
        <begin position="348"/>
        <end position="366"/>
    </location>
</feature>
<feature type="transmembrane region" description="Helical" evidence="6">
    <location>
        <begin position="140"/>
        <end position="158"/>
    </location>
</feature>
<dbReference type="GO" id="GO:0022857">
    <property type="term" value="F:transmembrane transporter activity"/>
    <property type="evidence" value="ECO:0007669"/>
    <property type="project" value="InterPro"/>
</dbReference>
<gene>
    <name evidence="7" type="ORF">X474_12300</name>
</gene>
<dbReference type="STRING" id="1429043.X474_12300"/>
<evidence type="ECO:0000256" key="5">
    <source>
        <dbReference type="ARBA" id="ARBA00023136"/>
    </source>
</evidence>
<comment type="subcellular location">
    <subcellularLocation>
        <location evidence="1">Membrane</location>
        <topology evidence="1">Multi-pass membrane protein</topology>
    </subcellularLocation>
</comment>
<dbReference type="Pfam" id="PF07690">
    <property type="entry name" value="MFS_1"/>
    <property type="match status" value="1"/>
</dbReference>
<feature type="transmembrane region" description="Helical" evidence="6">
    <location>
        <begin position="73"/>
        <end position="94"/>
    </location>
</feature>
<dbReference type="GO" id="GO:0016020">
    <property type="term" value="C:membrane"/>
    <property type="evidence" value="ECO:0007669"/>
    <property type="project" value="UniProtKB-SubCell"/>
</dbReference>
<evidence type="ECO:0000256" key="6">
    <source>
        <dbReference type="SAM" id="Phobius"/>
    </source>
</evidence>
<evidence type="ECO:0000256" key="1">
    <source>
        <dbReference type="ARBA" id="ARBA00004141"/>
    </source>
</evidence>
<feature type="transmembrane region" description="Helical" evidence="6">
    <location>
        <begin position="286"/>
        <end position="309"/>
    </location>
</feature>
<feature type="transmembrane region" description="Helical" evidence="6">
    <location>
        <begin position="229"/>
        <end position="249"/>
    </location>
</feature>